<keyword evidence="4 6" id="KW-0689">Ribosomal protein</keyword>
<dbReference type="HAMAP" id="MF_00503">
    <property type="entry name" value="Ribosomal_bL9"/>
    <property type="match status" value="1"/>
</dbReference>
<sequence length="154" mass="17414">MKKKITVILKKNLVNLGSVSSIVKVSSGYAFNYLIPYGFAQLATVGRVKHHKMFINIKQKKLEEIQGKLQIITQKLNKVTKISVKKKFGNNNQIFGSVSDKEIILNLFHITGEQLDKKNLYFPNIKKVGIYDLDIILASDIKVGIKLQILPAFI</sequence>
<keyword evidence="5 6" id="KW-0687">Ribonucleoprotein</keyword>
<dbReference type="Pfam" id="PF01281">
    <property type="entry name" value="Ribosomal_L9_N"/>
    <property type="match status" value="1"/>
</dbReference>
<comment type="similarity">
    <text evidence="1 6">Belongs to the bacterial ribosomal protein bL9 family.</text>
</comment>
<proteinExistence type="inferred from homology"/>
<dbReference type="NCBIfam" id="TIGR00158">
    <property type="entry name" value="L9"/>
    <property type="match status" value="1"/>
</dbReference>
<organism evidence="9">
    <name type="scientific">Gracilaria caudata</name>
    <dbReference type="NCBI Taxonomy" id="2572395"/>
    <lineage>
        <taxon>Eukaryota</taxon>
        <taxon>Rhodophyta</taxon>
        <taxon>Florideophyceae</taxon>
        <taxon>Rhodymeniophycidae</taxon>
        <taxon>Gracilariales</taxon>
        <taxon>Gracilariaceae</taxon>
        <taxon>Gracilaria</taxon>
    </lineage>
</organism>
<comment type="function">
    <text evidence="6">Binds to the 23S rRNA.</text>
</comment>
<dbReference type="GO" id="GO:0003735">
    <property type="term" value="F:structural constituent of ribosome"/>
    <property type="evidence" value="ECO:0007669"/>
    <property type="project" value="InterPro"/>
</dbReference>
<name>A0A345U6W8_9FLOR</name>
<dbReference type="GO" id="GO:0009507">
    <property type="term" value="C:chloroplast"/>
    <property type="evidence" value="ECO:0007669"/>
    <property type="project" value="UniProtKB-SubCell"/>
</dbReference>
<geneLocation type="chloroplast" evidence="9"/>
<evidence type="ECO:0000256" key="3">
    <source>
        <dbReference type="ARBA" id="ARBA00022884"/>
    </source>
</evidence>
<dbReference type="PANTHER" id="PTHR21368">
    <property type="entry name" value="50S RIBOSOMAL PROTEIN L9"/>
    <property type="match status" value="1"/>
</dbReference>
<feature type="domain" description="Large ribosomal subunit protein bL9 C-terminal" evidence="8">
    <location>
        <begin position="72"/>
        <end position="149"/>
    </location>
</feature>
<accession>A0A345U6W8</accession>
<dbReference type="GeneID" id="37622879"/>
<comment type="subcellular location">
    <subcellularLocation>
        <location evidence="6">Plastid</location>
        <location evidence="6">Chloroplast</location>
    </subcellularLocation>
</comment>
<reference evidence="9" key="1">
    <citation type="journal article" date="2018" name="J. Phycol.">
        <title>Organellar genomics: a useful tool to study evolutionary relationships and molecular evolution in Gracilariaceae (Rhodophyta).</title>
        <authorList>
            <person name="Iha C."/>
            <person name="Grassa C.J."/>
            <person name="de M Lyra G."/>
            <person name="Davis C.C."/>
            <person name="Verbruggen H."/>
            <person name="Oliveira M.C."/>
        </authorList>
    </citation>
    <scope>NUCLEOTIDE SEQUENCE</scope>
</reference>
<evidence type="ECO:0000313" key="9">
    <source>
        <dbReference type="EMBL" id="AXI96204.1"/>
    </source>
</evidence>
<dbReference type="GO" id="GO:0019843">
    <property type="term" value="F:rRNA binding"/>
    <property type="evidence" value="ECO:0007669"/>
    <property type="project" value="UniProtKB-UniRule"/>
</dbReference>
<dbReference type="InterPro" id="IPR036791">
    <property type="entry name" value="Ribosomal_bL9_C_sf"/>
</dbReference>
<evidence type="ECO:0000259" key="8">
    <source>
        <dbReference type="Pfam" id="PF03948"/>
    </source>
</evidence>
<dbReference type="InterPro" id="IPR020594">
    <property type="entry name" value="Ribosomal_bL9_bac/chp"/>
</dbReference>
<dbReference type="Gene3D" id="3.40.5.10">
    <property type="entry name" value="Ribosomal protein L9, N-terminal domain"/>
    <property type="match status" value="1"/>
</dbReference>
<dbReference type="InterPro" id="IPR020070">
    <property type="entry name" value="Ribosomal_bL9_N"/>
</dbReference>
<dbReference type="GO" id="GO:1990904">
    <property type="term" value="C:ribonucleoprotein complex"/>
    <property type="evidence" value="ECO:0007669"/>
    <property type="project" value="UniProtKB-KW"/>
</dbReference>
<feature type="domain" description="Ribosomal protein L9" evidence="7">
    <location>
        <begin position="6"/>
        <end position="50"/>
    </location>
</feature>
<dbReference type="InterPro" id="IPR000244">
    <property type="entry name" value="Ribosomal_bL9"/>
</dbReference>
<keyword evidence="2 6" id="KW-0699">rRNA-binding</keyword>
<dbReference type="InterPro" id="IPR009027">
    <property type="entry name" value="Ribosomal_bL9/RNase_H1_N"/>
</dbReference>
<evidence type="ECO:0000256" key="4">
    <source>
        <dbReference type="ARBA" id="ARBA00022980"/>
    </source>
</evidence>
<protein>
    <recommendedName>
        <fullName evidence="6">Large ribosomal subunit protein bL9c</fullName>
    </recommendedName>
</protein>
<keyword evidence="9" id="KW-0150">Chloroplast</keyword>
<dbReference type="InterPro" id="IPR036935">
    <property type="entry name" value="Ribosomal_bL9_N_sf"/>
</dbReference>
<dbReference type="InterPro" id="IPR020069">
    <property type="entry name" value="Ribosomal_bL9_C"/>
</dbReference>
<dbReference type="SUPFAM" id="SSF55658">
    <property type="entry name" value="L9 N-domain-like"/>
    <property type="match status" value="1"/>
</dbReference>
<keyword evidence="3 6" id="KW-0694">RNA-binding</keyword>
<evidence type="ECO:0000256" key="2">
    <source>
        <dbReference type="ARBA" id="ARBA00022730"/>
    </source>
</evidence>
<gene>
    <name evidence="6 9" type="primary">rpl9</name>
</gene>
<keyword evidence="9" id="KW-0934">Plastid</keyword>
<dbReference type="AlphaFoldDB" id="A0A345U6W8"/>
<evidence type="ECO:0000256" key="1">
    <source>
        <dbReference type="ARBA" id="ARBA00010605"/>
    </source>
</evidence>
<dbReference type="Gene3D" id="3.10.430.100">
    <property type="entry name" value="Ribosomal protein L9, C-terminal domain"/>
    <property type="match status" value="1"/>
</dbReference>
<dbReference type="SUPFAM" id="SSF55653">
    <property type="entry name" value="Ribosomal protein L9 C-domain"/>
    <property type="match status" value="1"/>
</dbReference>
<dbReference type="RefSeq" id="YP_009510531.1">
    <property type="nucleotide sequence ID" value="NC_039139.1"/>
</dbReference>
<dbReference type="GO" id="GO:0005840">
    <property type="term" value="C:ribosome"/>
    <property type="evidence" value="ECO:0007669"/>
    <property type="project" value="UniProtKB-KW"/>
</dbReference>
<evidence type="ECO:0000259" key="7">
    <source>
        <dbReference type="Pfam" id="PF01281"/>
    </source>
</evidence>
<dbReference type="GO" id="GO:0006412">
    <property type="term" value="P:translation"/>
    <property type="evidence" value="ECO:0007669"/>
    <property type="project" value="UniProtKB-UniRule"/>
</dbReference>
<dbReference type="Pfam" id="PF03948">
    <property type="entry name" value="Ribosomal_L9_C"/>
    <property type="match status" value="1"/>
</dbReference>
<evidence type="ECO:0000256" key="6">
    <source>
        <dbReference type="HAMAP-Rule" id="MF_00503"/>
    </source>
</evidence>
<evidence type="ECO:0000256" key="5">
    <source>
        <dbReference type="ARBA" id="ARBA00023274"/>
    </source>
</evidence>
<dbReference type="EMBL" id="MH396009">
    <property type="protein sequence ID" value="AXI96204.1"/>
    <property type="molecule type" value="Genomic_DNA"/>
</dbReference>